<dbReference type="Pfam" id="PF00664">
    <property type="entry name" value="ABC_membrane"/>
    <property type="match status" value="1"/>
</dbReference>
<dbReference type="GO" id="GO:0140359">
    <property type="term" value="F:ABC-type transporter activity"/>
    <property type="evidence" value="ECO:0007669"/>
    <property type="project" value="InterPro"/>
</dbReference>
<accession>A0A061S784</accession>
<dbReference type="EMBL" id="GBEZ01004164">
    <property type="protein sequence ID" value="JAC81032.1"/>
    <property type="molecule type" value="Transcribed_RNA"/>
</dbReference>
<sequence length="334" mass="37585">MWCLPWLKRKAAEAEVAAEGYQALDGHSRDSLDRGRWCPEETANPVSRVFFSFANGLVRKGTQKTLEPNDLWDLEKKDEARSAFSRFQSNLEATKTAADPCGRLGSALFRTYGKAFATAGVLKLFHDTLMFLGPVILRMLLRSLDKDESWSYTFALAVAMLVASTCQTLLVNQYFNILFRIGLQSKVASIHVVYDKLLRLSNASKADMGNGAITNLQSNDTSKIWNIPQYLHMLWSGPFQIIVVMAMLINVMNLWPAVAGFVVTVALIPLNMIIGRFLGRIRRTLVGKTDARIKLCTEVIMGIKAIKLYAWEDAYRSRIIDLREIELKQILKSA</sequence>
<dbReference type="AlphaFoldDB" id="A0A061S784"/>
<feature type="transmembrane region" description="Helical" evidence="8">
    <location>
        <begin position="149"/>
        <end position="171"/>
    </location>
</feature>
<keyword evidence="3 8" id="KW-0812">Transmembrane</keyword>
<dbReference type="GO" id="GO:0016020">
    <property type="term" value="C:membrane"/>
    <property type="evidence" value="ECO:0007669"/>
    <property type="project" value="UniProtKB-SubCell"/>
</dbReference>
<evidence type="ECO:0000256" key="8">
    <source>
        <dbReference type="SAM" id="Phobius"/>
    </source>
</evidence>
<gene>
    <name evidence="10" type="ORF">TSPGSL018_8848</name>
</gene>
<evidence type="ECO:0000256" key="6">
    <source>
        <dbReference type="ARBA" id="ARBA00022989"/>
    </source>
</evidence>
<dbReference type="InterPro" id="IPR036640">
    <property type="entry name" value="ABC1_TM_sf"/>
</dbReference>
<evidence type="ECO:0000256" key="3">
    <source>
        <dbReference type="ARBA" id="ARBA00022692"/>
    </source>
</evidence>
<keyword evidence="5" id="KW-0067">ATP-binding</keyword>
<dbReference type="PANTHER" id="PTHR24223">
    <property type="entry name" value="ATP-BINDING CASSETTE SUB-FAMILY C"/>
    <property type="match status" value="1"/>
</dbReference>
<feature type="transmembrane region" description="Helical" evidence="8">
    <location>
        <begin position="115"/>
        <end position="137"/>
    </location>
</feature>
<keyword evidence="4" id="KW-0547">Nucleotide-binding</keyword>
<dbReference type="InterPro" id="IPR011527">
    <property type="entry name" value="ABC1_TM_dom"/>
</dbReference>
<dbReference type="Gene3D" id="1.20.1560.10">
    <property type="entry name" value="ABC transporter type 1, transmembrane domain"/>
    <property type="match status" value="1"/>
</dbReference>
<keyword evidence="7 8" id="KW-0472">Membrane</keyword>
<proteinExistence type="predicted"/>
<feature type="non-terminal residue" evidence="10">
    <location>
        <position position="334"/>
    </location>
</feature>
<dbReference type="InterPro" id="IPR050173">
    <property type="entry name" value="ABC_transporter_C-like"/>
</dbReference>
<dbReference type="CDD" id="cd18579">
    <property type="entry name" value="ABC_6TM_ABCC_D1"/>
    <property type="match status" value="1"/>
</dbReference>
<dbReference type="PANTHER" id="PTHR24223:SF453">
    <property type="entry name" value="ABC TRANSPORTER"/>
    <property type="match status" value="1"/>
</dbReference>
<feature type="transmembrane region" description="Helical" evidence="8">
    <location>
        <begin position="230"/>
        <end position="249"/>
    </location>
</feature>
<dbReference type="GO" id="GO:0005524">
    <property type="term" value="F:ATP binding"/>
    <property type="evidence" value="ECO:0007669"/>
    <property type="project" value="UniProtKB-KW"/>
</dbReference>
<reference evidence="10" key="1">
    <citation type="submission" date="2014-05" db="EMBL/GenBank/DDBJ databases">
        <title>The transcriptome of the halophilic microalga Tetraselmis sp. GSL018 isolated from the Great Salt Lake, Utah.</title>
        <authorList>
            <person name="Jinkerson R.E."/>
            <person name="D'Adamo S."/>
            <person name="Posewitz M.C."/>
        </authorList>
    </citation>
    <scope>NUCLEOTIDE SEQUENCE</scope>
    <source>
        <strain evidence="10">GSL018</strain>
    </source>
</reference>
<evidence type="ECO:0000256" key="4">
    <source>
        <dbReference type="ARBA" id="ARBA00022741"/>
    </source>
</evidence>
<evidence type="ECO:0000313" key="10">
    <source>
        <dbReference type="EMBL" id="JAC81032.1"/>
    </source>
</evidence>
<feature type="domain" description="ABC transmembrane type-1" evidence="9">
    <location>
        <begin position="117"/>
        <end position="334"/>
    </location>
</feature>
<comment type="subcellular location">
    <subcellularLocation>
        <location evidence="1">Membrane</location>
        <topology evidence="1">Multi-pass membrane protein</topology>
    </subcellularLocation>
</comment>
<keyword evidence="2" id="KW-0813">Transport</keyword>
<keyword evidence="6 8" id="KW-1133">Transmembrane helix</keyword>
<evidence type="ECO:0000256" key="7">
    <source>
        <dbReference type="ARBA" id="ARBA00023136"/>
    </source>
</evidence>
<feature type="transmembrane region" description="Helical" evidence="8">
    <location>
        <begin position="255"/>
        <end position="274"/>
    </location>
</feature>
<evidence type="ECO:0000256" key="2">
    <source>
        <dbReference type="ARBA" id="ARBA00022448"/>
    </source>
</evidence>
<name>A0A061S784_9CHLO</name>
<evidence type="ECO:0000256" key="1">
    <source>
        <dbReference type="ARBA" id="ARBA00004141"/>
    </source>
</evidence>
<dbReference type="InterPro" id="IPR044746">
    <property type="entry name" value="ABCC_6TM_D1"/>
</dbReference>
<dbReference type="PROSITE" id="PS50929">
    <property type="entry name" value="ABC_TM1F"/>
    <property type="match status" value="1"/>
</dbReference>
<organism evidence="10">
    <name type="scientific">Tetraselmis sp. GSL018</name>
    <dbReference type="NCBI Taxonomy" id="582737"/>
    <lineage>
        <taxon>Eukaryota</taxon>
        <taxon>Viridiplantae</taxon>
        <taxon>Chlorophyta</taxon>
        <taxon>core chlorophytes</taxon>
        <taxon>Chlorodendrophyceae</taxon>
        <taxon>Chlorodendrales</taxon>
        <taxon>Chlorodendraceae</taxon>
        <taxon>Tetraselmis</taxon>
    </lineage>
</organism>
<protein>
    <submittedName>
        <fullName evidence="10">Abc multidrug resistance associated protein</fullName>
    </submittedName>
</protein>
<dbReference type="SUPFAM" id="SSF90123">
    <property type="entry name" value="ABC transporter transmembrane region"/>
    <property type="match status" value="1"/>
</dbReference>
<evidence type="ECO:0000256" key="5">
    <source>
        <dbReference type="ARBA" id="ARBA00022840"/>
    </source>
</evidence>
<evidence type="ECO:0000259" key="9">
    <source>
        <dbReference type="PROSITE" id="PS50929"/>
    </source>
</evidence>